<keyword evidence="1" id="KW-1005">Bacterial flagellum biogenesis</keyword>
<gene>
    <name evidence="3" type="ORF">B4110_3205</name>
</gene>
<dbReference type="EMBL" id="LQYW01000165">
    <property type="protein sequence ID" value="KYD23451.1"/>
    <property type="molecule type" value="Genomic_DNA"/>
</dbReference>
<evidence type="ECO:0000256" key="2">
    <source>
        <dbReference type="SAM" id="Coils"/>
    </source>
</evidence>
<dbReference type="SUPFAM" id="SSF140566">
    <property type="entry name" value="FlgN-like"/>
    <property type="match status" value="1"/>
</dbReference>
<dbReference type="PATRIC" id="fig|153151.4.peg.1622"/>
<protein>
    <recommendedName>
        <fullName evidence="5">FlgN protein</fullName>
    </recommendedName>
</protein>
<evidence type="ECO:0000313" key="4">
    <source>
        <dbReference type="Proteomes" id="UP000075324"/>
    </source>
</evidence>
<dbReference type="RefSeq" id="WP_235603716.1">
    <property type="nucleotide sequence ID" value="NZ_LQYW01000165.1"/>
</dbReference>
<sequence length="159" mass="18698">MMTFSGLISILEAQTKLHESLYKLAQRKTEALKKNDMDALSMLMNEEQKHIFAIRQFEERRVRWMEKTFPNAQNMTITRCIELADKTEREKLTKLYERLTETITQLKQANELNKQLLEQSLQFVSAMLDVAMPSAQPITYNETNQYEEPTNRSIFESKA</sequence>
<keyword evidence="2" id="KW-0175">Coiled coil</keyword>
<dbReference type="Pfam" id="PF05130">
    <property type="entry name" value="FlgN"/>
    <property type="match status" value="1"/>
</dbReference>
<dbReference type="Proteomes" id="UP000075324">
    <property type="component" value="Unassembled WGS sequence"/>
</dbReference>
<evidence type="ECO:0000256" key="1">
    <source>
        <dbReference type="ARBA" id="ARBA00022795"/>
    </source>
</evidence>
<accession>A0A150MG32</accession>
<feature type="coiled-coil region" evidence="2">
    <location>
        <begin position="89"/>
        <end position="119"/>
    </location>
</feature>
<reference evidence="3 4" key="1">
    <citation type="submission" date="2016-01" db="EMBL/GenBank/DDBJ databases">
        <title>Draft Genome Sequences of Seven Thermophilic Sporeformers Isolated from Foods.</title>
        <authorList>
            <person name="Berendsen E.M."/>
            <person name="Wells-Bennik M.H."/>
            <person name="Krawcyk A.O."/>
            <person name="De Jong A."/>
            <person name="Holsappel S."/>
            <person name="Eijlander R.T."/>
            <person name="Kuipers O.P."/>
        </authorList>
    </citation>
    <scope>NUCLEOTIDE SEQUENCE [LARGE SCALE GENOMIC DNA]</scope>
    <source>
        <strain evidence="3 4">B4110</strain>
    </source>
</reference>
<dbReference type="Gene3D" id="1.20.58.300">
    <property type="entry name" value="FlgN-like"/>
    <property type="match status" value="1"/>
</dbReference>
<dbReference type="AlphaFoldDB" id="A0A150MG32"/>
<evidence type="ECO:0000313" key="3">
    <source>
        <dbReference type="EMBL" id="KYD23451.1"/>
    </source>
</evidence>
<organism evidence="3 4">
    <name type="scientific">Parageobacillus toebii</name>
    <dbReference type="NCBI Taxonomy" id="153151"/>
    <lineage>
        <taxon>Bacteria</taxon>
        <taxon>Bacillati</taxon>
        <taxon>Bacillota</taxon>
        <taxon>Bacilli</taxon>
        <taxon>Bacillales</taxon>
        <taxon>Anoxybacillaceae</taxon>
        <taxon>Parageobacillus</taxon>
    </lineage>
</organism>
<evidence type="ECO:0008006" key="5">
    <source>
        <dbReference type="Google" id="ProtNLM"/>
    </source>
</evidence>
<dbReference type="InterPro" id="IPR036679">
    <property type="entry name" value="FlgN-like_sf"/>
</dbReference>
<comment type="caution">
    <text evidence="3">The sequence shown here is derived from an EMBL/GenBank/DDBJ whole genome shotgun (WGS) entry which is preliminary data.</text>
</comment>
<proteinExistence type="predicted"/>
<dbReference type="GO" id="GO:0044780">
    <property type="term" value="P:bacterial-type flagellum assembly"/>
    <property type="evidence" value="ECO:0007669"/>
    <property type="project" value="InterPro"/>
</dbReference>
<name>A0A150MG32_9BACL</name>
<dbReference type="InterPro" id="IPR007809">
    <property type="entry name" value="FlgN-like"/>
</dbReference>